<evidence type="ECO:0000256" key="17">
    <source>
        <dbReference type="SAM" id="Phobius"/>
    </source>
</evidence>
<evidence type="ECO:0000256" key="8">
    <source>
        <dbReference type="ARBA" id="ARBA00022989"/>
    </source>
</evidence>
<name>A0A3B3YE73_9TELE</name>
<keyword evidence="12" id="KW-0325">Glycoprotein</keyword>
<comment type="catalytic activity">
    <reaction evidence="13">
        <text>a beta-D-galactosyl-(1-&gt;3)-N-acetyl-alpha-D-galactosaminyl derivative + CMP-N-acetyl-beta-neuraminate = a beta-D-galactosyl-(1-&gt;3)-[N-acetyl-alpha-neuraminyl-(2-&gt;6)]-N-acetyl-alpha-D-galactosaminyl derivative + CMP + H(+)</text>
        <dbReference type="Rhea" id="RHEA:11136"/>
        <dbReference type="ChEBI" id="CHEBI:15378"/>
        <dbReference type="ChEBI" id="CHEBI:57812"/>
        <dbReference type="ChEBI" id="CHEBI:60377"/>
        <dbReference type="ChEBI" id="CHEBI:133470"/>
        <dbReference type="ChEBI" id="CHEBI:140764"/>
        <dbReference type="EC" id="2.4.3.3"/>
    </reaction>
    <physiologicalReaction direction="left-to-right" evidence="13">
        <dbReference type="Rhea" id="RHEA:11137"/>
    </physiologicalReaction>
</comment>
<feature type="transmembrane region" description="Helical" evidence="17">
    <location>
        <begin position="6"/>
        <end position="25"/>
    </location>
</feature>
<evidence type="ECO:0000313" key="18">
    <source>
        <dbReference type="Ensembl" id="ENSPMEP00000025654.1"/>
    </source>
</evidence>
<evidence type="ECO:0000313" key="19">
    <source>
        <dbReference type="Proteomes" id="UP000261480"/>
    </source>
</evidence>
<comment type="catalytic activity">
    <reaction evidence="16">
        <text>a 3-O-[N-acetyl-alpha-D-galactosaminyl]-L-threonyl-[protein] + CMP-N-acetyl-beta-neuraminate = a 3-O-[N-acetyl-alpha-neuraminosyl-(2-&gt;6)-N-acetyl-alpha-D-galactosaminyl]-L-threonyl-[protein] + CMP + H(+)</text>
        <dbReference type="Rhea" id="RHEA:81643"/>
        <dbReference type="Rhea" id="RHEA-COMP:11689"/>
        <dbReference type="Rhea" id="RHEA-COMP:19720"/>
        <dbReference type="ChEBI" id="CHEBI:15378"/>
        <dbReference type="ChEBI" id="CHEBI:57812"/>
        <dbReference type="ChEBI" id="CHEBI:60377"/>
        <dbReference type="ChEBI" id="CHEBI:87075"/>
        <dbReference type="ChEBI" id="CHEBI:231970"/>
    </reaction>
    <physiologicalReaction direction="left-to-right" evidence="16">
        <dbReference type="Rhea" id="RHEA:81644"/>
    </physiologicalReaction>
</comment>
<evidence type="ECO:0000256" key="10">
    <source>
        <dbReference type="ARBA" id="ARBA00023136"/>
    </source>
</evidence>
<dbReference type="Gene3D" id="3.90.1480.20">
    <property type="entry name" value="Glycosyl transferase family 29"/>
    <property type="match status" value="1"/>
</dbReference>
<dbReference type="AlphaFoldDB" id="A0A3B3YE73"/>
<keyword evidence="11" id="KW-1015">Disulfide bond</keyword>
<dbReference type="PANTHER" id="PTHR45941">
    <property type="entry name" value="ALPHA-N-ACETYLGALACTOSAMINIDE ALPHA-2,6-SIALYLTRANSFERASE 2-LIKE-RELATED"/>
    <property type="match status" value="1"/>
</dbReference>
<comment type="similarity">
    <text evidence="3">Belongs to the glycosyltransferase 29 family.</text>
</comment>
<keyword evidence="8 17" id="KW-1133">Transmembrane helix</keyword>
<dbReference type="Proteomes" id="UP000261480">
    <property type="component" value="Unplaced"/>
</dbReference>
<comment type="pathway">
    <text evidence="2">Protein modification; protein glycosylation.</text>
</comment>
<evidence type="ECO:0000256" key="2">
    <source>
        <dbReference type="ARBA" id="ARBA00004922"/>
    </source>
</evidence>
<keyword evidence="10 17" id="KW-0472">Membrane</keyword>
<keyword evidence="5" id="KW-0808">Transferase</keyword>
<evidence type="ECO:0000256" key="15">
    <source>
        <dbReference type="ARBA" id="ARBA00050664"/>
    </source>
</evidence>
<evidence type="ECO:0000256" key="3">
    <source>
        <dbReference type="ARBA" id="ARBA00006003"/>
    </source>
</evidence>
<dbReference type="Ensembl" id="ENSPMET00000004550.1">
    <property type="protein sequence ID" value="ENSPMEP00000025654.1"/>
    <property type="gene ID" value="ENSPMEG00000008839.1"/>
</dbReference>
<protein>
    <recommendedName>
        <fullName evidence="14">alpha-N-acetylgalactosaminide alpha-2,6-sialyltransferase</fullName>
        <ecNumber evidence="14">2.4.3.3</ecNumber>
    </recommendedName>
</protein>
<evidence type="ECO:0000256" key="6">
    <source>
        <dbReference type="ARBA" id="ARBA00022692"/>
    </source>
</evidence>
<evidence type="ECO:0000256" key="13">
    <source>
        <dbReference type="ARBA" id="ARBA00036348"/>
    </source>
</evidence>
<dbReference type="PANTHER" id="PTHR45941:SF1">
    <property type="entry name" value="ALPHA-N-ACETYLGALACTOSAMINIDE ALPHA-2,6-SIALYLTRANSFERASE 1"/>
    <property type="match status" value="1"/>
</dbReference>
<evidence type="ECO:0000256" key="1">
    <source>
        <dbReference type="ARBA" id="ARBA00004323"/>
    </source>
</evidence>
<reference evidence="18" key="2">
    <citation type="submission" date="2025-09" db="UniProtKB">
        <authorList>
            <consortium name="Ensembl"/>
        </authorList>
    </citation>
    <scope>IDENTIFICATION</scope>
</reference>
<keyword evidence="19" id="KW-1185">Reference proteome</keyword>
<evidence type="ECO:0000256" key="11">
    <source>
        <dbReference type="ARBA" id="ARBA00023157"/>
    </source>
</evidence>
<organism evidence="18 19">
    <name type="scientific">Poecilia mexicana</name>
    <dbReference type="NCBI Taxonomy" id="48701"/>
    <lineage>
        <taxon>Eukaryota</taxon>
        <taxon>Metazoa</taxon>
        <taxon>Chordata</taxon>
        <taxon>Craniata</taxon>
        <taxon>Vertebrata</taxon>
        <taxon>Euteleostomi</taxon>
        <taxon>Actinopterygii</taxon>
        <taxon>Neopterygii</taxon>
        <taxon>Teleostei</taxon>
        <taxon>Neoteleostei</taxon>
        <taxon>Acanthomorphata</taxon>
        <taxon>Ovalentaria</taxon>
        <taxon>Atherinomorphae</taxon>
        <taxon>Cyprinodontiformes</taxon>
        <taxon>Poeciliidae</taxon>
        <taxon>Poeciliinae</taxon>
        <taxon>Poecilia</taxon>
    </lineage>
</organism>
<evidence type="ECO:0000256" key="4">
    <source>
        <dbReference type="ARBA" id="ARBA00022676"/>
    </source>
</evidence>
<dbReference type="STRING" id="48701.ENSPMEP00000025654"/>
<keyword evidence="7" id="KW-0735">Signal-anchor</keyword>
<reference evidence="18" key="1">
    <citation type="submission" date="2025-08" db="UniProtKB">
        <authorList>
            <consortium name="Ensembl"/>
        </authorList>
    </citation>
    <scope>IDENTIFICATION</scope>
</reference>
<dbReference type="Pfam" id="PF00777">
    <property type="entry name" value="Glyco_transf_29"/>
    <property type="match status" value="1"/>
</dbReference>
<dbReference type="GO" id="GO:0000139">
    <property type="term" value="C:Golgi membrane"/>
    <property type="evidence" value="ECO:0007669"/>
    <property type="project" value="UniProtKB-SubCell"/>
</dbReference>
<accession>A0A3B3YE73</accession>
<evidence type="ECO:0000256" key="12">
    <source>
        <dbReference type="ARBA" id="ARBA00023180"/>
    </source>
</evidence>
<comment type="subcellular location">
    <subcellularLocation>
        <location evidence="1">Golgi apparatus membrane</location>
        <topology evidence="1">Single-pass type II membrane protein</topology>
    </subcellularLocation>
</comment>
<keyword evidence="4" id="KW-0328">Glycosyltransferase</keyword>
<dbReference type="InterPro" id="IPR001675">
    <property type="entry name" value="Glyco_trans_29"/>
</dbReference>
<keyword evidence="6 17" id="KW-0812">Transmembrane</keyword>
<dbReference type="InterPro" id="IPR038578">
    <property type="entry name" value="GT29-like_sf"/>
</dbReference>
<evidence type="ECO:0000256" key="7">
    <source>
        <dbReference type="ARBA" id="ARBA00022968"/>
    </source>
</evidence>
<evidence type="ECO:0000256" key="9">
    <source>
        <dbReference type="ARBA" id="ARBA00023034"/>
    </source>
</evidence>
<comment type="catalytic activity">
    <reaction evidence="15">
        <text>a 3-O-[N-acetyl-alpha-neuraminyl-(2-&gt;3)-beta-D-galactosyl-(1-&gt;3)-N-acetyl-alpha-D-galactosaminyl]-L-threonyl-[protein] + CMP-N-acetyl-beta-neuraminate = a 3-O-{alpha-Neu5Ac-(2-&gt;3)-beta-D-Gal-(1-&gt;3)-[alpha-Neu5Ac-(2-&gt;6)]-alpha-D-GalNAc}-L-threonyl-[protein] + CMP + H(+)</text>
        <dbReference type="Rhea" id="RHEA:81659"/>
        <dbReference type="Rhea" id="RHEA-COMP:14417"/>
        <dbReference type="Rhea" id="RHEA-COMP:16763"/>
        <dbReference type="ChEBI" id="CHEBI:15378"/>
        <dbReference type="ChEBI" id="CHEBI:57812"/>
        <dbReference type="ChEBI" id="CHEBI:60377"/>
        <dbReference type="ChEBI" id="CHEBI:139598"/>
        <dbReference type="ChEBI" id="CHEBI:156398"/>
    </reaction>
    <physiologicalReaction direction="left-to-right" evidence="15">
        <dbReference type="Rhea" id="RHEA:81660"/>
    </physiologicalReaction>
</comment>
<sequence>TVSASIFFVSLVILCAPFTSLFLSFRFSTKSFMLTLNGTPVIIPLLSLFLFSPTLTTALTLTLHTHPSFFTPIPIIKKSSFNKLPLWSFEDIYNLDAPPRPTFCLDYLCPVFNRLSHVNNPFRFMDMKYNVKQISNPEELLLLPKPGEDGCVHCAVVGTAGVLDGSKTGAEIDAHDYVFQTNGAVIPGYEEDVGNQTHMCVCSHTAHSITASLTLFKKYRYKSAPHDEGIKYDLIPEGLRDFQWLKAVIKGERVSSGQFRNRNRRNSTIWWMIRVPTSNVFQRVFPKLTENLEY</sequence>
<evidence type="ECO:0000256" key="16">
    <source>
        <dbReference type="ARBA" id="ARBA00052285"/>
    </source>
</evidence>
<dbReference type="GO" id="GO:0001665">
    <property type="term" value="F:alpha-N-acetylgalactosaminide alpha-2,6-sialyltransferase activity"/>
    <property type="evidence" value="ECO:0007669"/>
    <property type="project" value="UniProtKB-EC"/>
</dbReference>
<dbReference type="EC" id="2.4.3.3" evidence="14"/>
<evidence type="ECO:0000256" key="5">
    <source>
        <dbReference type="ARBA" id="ARBA00022679"/>
    </source>
</evidence>
<keyword evidence="9" id="KW-0333">Golgi apparatus</keyword>
<dbReference type="GO" id="GO:0009312">
    <property type="term" value="P:oligosaccharide biosynthetic process"/>
    <property type="evidence" value="ECO:0007669"/>
    <property type="project" value="TreeGrafter"/>
</dbReference>
<evidence type="ECO:0000256" key="14">
    <source>
        <dbReference type="ARBA" id="ARBA00039109"/>
    </source>
</evidence>
<proteinExistence type="inferred from homology"/>